<organism evidence="2 3">
    <name type="scientific">Paenibacillus eucommiae</name>
    <dbReference type="NCBI Taxonomy" id="1355755"/>
    <lineage>
        <taxon>Bacteria</taxon>
        <taxon>Bacillati</taxon>
        <taxon>Bacillota</taxon>
        <taxon>Bacilli</taxon>
        <taxon>Bacillales</taxon>
        <taxon>Paenibacillaceae</taxon>
        <taxon>Paenibacillus</taxon>
    </lineage>
</organism>
<dbReference type="Gene3D" id="2.60.40.680">
    <property type="match status" value="1"/>
</dbReference>
<protein>
    <recommendedName>
        <fullName evidence="1">SLH domain-containing protein</fullName>
    </recommendedName>
</protein>
<evidence type="ECO:0000259" key="1">
    <source>
        <dbReference type="PROSITE" id="PS51272"/>
    </source>
</evidence>
<feature type="domain" description="SLH" evidence="1">
    <location>
        <begin position="172"/>
        <end position="231"/>
    </location>
</feature>
<dbReference type="Pfam" id="PF00963">
    <property type="entry name" value="Cohesin"/>
    <property type="match status" value="1"/>
</dbReference>
<dbReference type="Proteomes" id="UP001519287">
    <property type="component" value="Unassembled WGS sequence"/>
</dbReference>
<feature type="domain" description="SLH" evidence="1">
    <location>
        <begin position="304"/>
        <end position="363"/>
    </location>
</feature>
<accession>A0ABS4ITF5</accession>
<dbReference type="CDD" id="cd08547">
    <property type="entry name" value="Type_II_cohesin"/>
    <property type="match status" value="1"/>
</dbReference>
<reference evidence="2 3" key="1">
    <citation type="submission" date="2021-03" db="EMBL/GenBank/DDBJ databases">
        <title>Genomic Encyclopedia of Type Strains, Phase IV (KMG-IV): sequencing the most valuable type-strain genomes for metagenomic binning, comparative biology and taxonomic classification.</title>
        <authorList>
            <person name="Goeker M."/>
        </authorList>
    </citation>
    <scope>NUCLEOTIDE SEQUENCE [LARGE SCALE GENOMIC DNA]</scope>
    <source>
        <strain evidence="2 3">DSM 26048</strain>
    </source>
</reference>
<gene>
    <name evidence="2" type="ORF">J2Z66_002461</name>
</gene>
<evidence type="ECO:0000313" key="2">
    <source>
        <dbReference type="EMBL" id="MBP1990855.1"/>
    </source>
</evidence>
<feature type="domain" description="SLH" evidence="1">
    <location>
        <begin position="232"/>
        <end position="295"/>
    </location>
</feature>
<dbReference type="PROSITE" id="PS51272">
    <property type="entry name" value="SLH"/>
    <property type="match status" value="3"/>
</dbReference>
<dbReference type="RefSeq" id="WP_209971602.1">
    <property type="nucleotide sequence ID" value="NZ_JAGGLB010000006.1"/>
</dbReference>
<keyword evidence="3" id="KW-1185">Reference proteome</keyword>
<dbReference type="PANTHER" id="PTHR43308">
    <property type="entry name" value="OUTER MEMBRANE PROTEIN ALPHA-RELATED"/>
    <property type="match status" value="1"/>
</dbReference>
<dbReference type="SUPFAM" id="SSF49384">
    <property type="entry name" value="Carbohydrate-binding domain"/>
    <property type="match status" value="1"/>
</dbReference>
<dbReference type="InterPro" id="IPR001119">
    <property type="entry name" value="SLH_dom"/>
</dbReference>
<dbReference type="PANTHER" id="PTHR43308:SF5">
    <property type="entry name" value="S-LAYER PROTEIN _ PEPTIDOGLYCAN ENDO-BETA-N-ACETYLGLUCOSAMINIDASE"/>
    <property type="match status" value="1"/>
</dbReference>
<dbReference type="InterPro" id="IPR051465">
    <property type="entry name" value="Cell_Envelope_Struct_Comp"/>
</dbReference>
<dbReference type="InterPro" id="IPR008965">
    <property type="entry name" value="CBM2/CBM3_carb-bd_dom_sf"/>
</dbReference>
<name>A0ABS4ITF5_9BACL</name>
<dbReference type="EMBL" id="JAGGLB010000006">
    <property type="protein sequence ID" value="MBP1990855.1"/>
    <property type="molecule type" value="Genomic_DNA"/>
</dbReference>
<dbReference type="InterPro" id="IPR002102">
    <property type="entry name" value="Cohesin_dom"/>
</dbReference>
<comment type="caution">
    <text evidence="2">The sequence shown here is derived from an EMBL/GenBank/DDBJ whole genome shotgun (WGS) entry which is preliminary data.</text>
</comment>
<evidence type="ECO:0000313" key="3">
    <source>
        <dbReference type="Proteomes" id="UP001519287"/>
    </source>
</evidence>
<dbReference type="Pfam" id="PF00395">
    <property type="entry name" value="SLH"/>
    <property type="match status" value="3"/>
</dbReference>
<sequence>MQLQRNQLHRKKHKMINSMVTFMTRYLLIALLCLSLQPAAIAYAETASSFLLTANKPTDGKITITMSGTNVKDLYGYEARITFDPNQLELVEAKSSLDGFSVSPIIKNKEIILAHTKIGSITGESGSITIGTLTFKIKKHGTSTVKWESIKAVDHNLSDQTYSIGKSVSVTSVKKGFIDLEGHWAKEIIEQLASKGIIEGMDEDHFVPQAHVNRAQFAALISRALNLKINTKQIPFTDVVPGSWYAEEVNSAYAAGIIQGMTETSFDPEKDITREEMAVMIVRANTYASGATGSEKSEKHDVEAIKFADNDSISEWAREGIQIAVRLGIINGRTIDSFVPKTPATRAEAAAVIQRLLSAINLL</sequence>
<proteinExistence type="predicted"/>